<evidence type="ECO:0000256" key="8">
    <source>
        <dbReference type="ARBA" id="ARBA00048283"/>
    </source>
</evidence>
<comment type="catalytic activity">
    <reaction evidence="5">
        <text>a 1,2-diacyl-sn-glycerol + H2O = a 2-acylglycerol + a fatty acid + H(+)</text>
        <dbReference type="Rhea" id="RHEA:33275"/>
        <dbReference type="ChEBI" id="CHEBI:15377"/>
        <dbReference type="ChEBI" id="CHEBI:15378"/>
        <dbReference type="ChEBI" id="CHEBI:17389"/>
        <dbReference type="ChEBI" id="CHEBI:17815"/>
        <dbReference type="ChEBI" id="CHEBI:28868"/>
        <dbReference type="EC" id="3.1.1.116"/>
    </reaction>
</comment>
<gene>
    <name evidence="13" type="ORF">OCTVUL_1B013413</name>
</gene>
<evidence type="ECO:0000313" key="13">
    <source>
        <dbReference type="EMBL" id="CAI9734761.1"/>
    </source>
</evidence>
<sequence>MMFSALNFTGLLREVRYVYGLSRCKIYQKLNIRLSSTLSFTSYSESNDTTSKNPIIILHGLFGSKTNWNSLSKILSRNGRRVIAVDARNHGSSFHKASMTYEEMSDDLVQLMSSLKIPEAIIIGHSMGGKTAMVAALQHPEIISSLIVVDVAPSVSPSVDVFPYYASAMKSVSIDPAMNIVQARKSVSDQLQPVLKDTTLRQFILTNLVEKEGTVQWRLNLDAIITDFKEIMAFPECGNSYQGPTLFLGGQNSNYIGKSEEPEIQRLFPNAKIQHVPNAGHWLHSEKPKEFLAAVNSFLETLQN</sequence>
<reference evidence="13" key="1">
    <citation type="submission" date="2023-08" db="EMBL/GenBank/DDBJ databases">
        <authorList>
            <person name="Alioto T."/>
            <person name="Alioto T."/>
            <person name="Gomez Garrido J."/>
        </authorList>
    </citation>
    <scope>NUCLEOTIDE SEQUENCE</scope>
</reference>
<comment type="catalytic activity">
    <reaction evidence="8">
        <text>1-octadecanoyl-2-(4Z,7Z,10Z,13Z,16Z,19Z-docosahexaenoyl)-sn-glycerol + H2O = 2-(4Z,7Z,10Z,13Z,16Z,19Z-docosahexaenoyl)-glycerol + octadecanoate + H(+)</text>
        <dbReference type="Rhea" id="RHEA:77107"/>
        <dbReference type="ChEBI" id="CHEBI:15377"/>
        <dbReference type="ChEBI" id="CHEBI:15378"/>
        <dbReference type="ChEBI" id="CHEBI:25629"/>
        <dbReference type="ChEBI" id="CHEBI:77129"/>
        <dbReference type="ChEBI" id="CHEBI:186738"/>
    </reaction>
</comment>
<dbReference type="EC" id="3.1.1.116" evidence="3"/>
<feature type="domain" description="AB hydrolase-1" evidence="12">
    <location>
        <begin position="53"/>
        <end position="153"/>
    </location>
</feature>
<comment type="catalytic activity">
    <reaction evidence="6">
        <text>a 1,3-diacyl-sn-glycerol + H2O = a 1-acyl-sn-glycerol + a fatty acid + H(+)</text>
        <dbReference type="Rhea" id="RHEA:38503"/>
        <dbReference type="ChEBI" id="CHEBI:15377"/>
        <dbReference type="ChEBI" id="CHEBI:15378"/>
        <dbReference type="ChEBI" id="CHEBI:28868"/>
        <dbReference type="ChEBI" id="CHEBI:64683"/>
        <dbReference type="ChEBI" id="CHEBI:77272"/>
    </reaction>
</comment>
<dbReference type="Pfam" id="PF00561">
    <property type="entry name" value="Abhydrolase_1"/>
    <property type="match status" value="1"/>
</dbReference>
<dbReference type="AlphaFoldDB" id="A0AA36BI12"/>
<evidence type="ECO:0000256" key="10">
    <source>
        <dbReference type="ARBA" id="ARBA00048513"/>
    </source>
</evidence>
<evidence type="ECO:0000256" key="6">
    <source>
        <dbReference type="ARBA" id="ARBA00043742"/>
    </source>
</evidence>
<dbReference type="EMBL" id="OX597829">
    <property type="protein sequence ID" value="CAI9734761.1"/>
    <property type="molecule type" value="Genomic_DNA"/>
</dbReference>
<dbReference type="PANTHER" id="PTHR46118:SF4">
    <property type="entry name" value="PROTEIN ABHD11"/>
    <property type="match status" value="1"/>
</dbReference>
<accession>A0AA36BI12</accession>
<evidence type="ECO:0000259" key="12">
    <source>
        <dbReference type="Pfam" id="PF00561"/>
    </source>
</evidence>
<dbReference type="Proteomes" id="UP001162480">
    <property type="component" value="Chromosome 16"/>
</dbReference>
<evidence type="ECO:0000256" key="9">
    <source>
        <dbReference type="ARBA" id="ARBA00048504"/>
    </source>
</evidence>
<dbReference type="GO" id="GO:0052689">
    <property type="term" value="F:carboxylic ester hydrolase activity"/>
    <property type="evidence" value="ECO:0007669"/>
    <property type="project" value="TreeGrafter"/>
</dbReference>
<evidence type="ECO:0000313" key="14">
    <source>
        <dbReference type="Proteomes" id="UP001162480"/>
    </source>
</evidence>
<keyword evidence="2" id="KW-0378">Hydrolase</keyword>
<dbReference type="InterPro" id="IPR029058">
    <property type="entry name" value="AB_hydrolase_fold"/>
</dbReference>
<dbReference type="InterPro" id="IPR000639">
    <property type="entry name" value="Epox_hydrolase-like"/>
</dbReference>
<comment type="catalytic activity">
    <reaction evidence="10">
        <text>1-octadecanoyl-2-(9Z-octadecenoyl)-sn-glycerol + H2O = 2-(9Z-octadecenoyl)-glycerol + octadecanoate + H(+)</text>
        <dbReference type="Rhea" id="RHEA:77103"/>
        <dbReference type="ChEBI" id="CHEBI:15377"/>
        <dbReference type="ChEBI" id="CHEBI:15378"/>
        <dbReference type="ChEBI" id="CHEBI:25629"/>
        <dbReference type="ChEBI" id="CHEBI:73990"/>
        <dbReference type="ChEBI" id="CHEBI:75468"/>
    </reaction>
</comment>
<evidence type="ECO:0000256" key="11">
    <source>
        <dbReference type="ARBA" id="ARBA00048919"/>
    </source>
</evidence>
<evidence type="ECO:0000256" key="1">
    <source>
        <dbReference type="ARBA" id="ARBA00008645"/>
    </source>
</evidence>
<evidence type="ECO:0000256" key="5">
    <source>
        <dbReference type="ARBA" id="ARBA00043667"/>
    </source>
</evidence>
<comment type="catalytic activity">
    <reaction evidence="11">
        <text>1-octadecanoyl-2-(5Z,8Z,11Z,14Z-eicosatetraenoyl)-sn-glycerol + H2O = 2-(5Z,8Z,11Z,14Z-eicosatetraenoyl)-glycerol + octadecanoate + H(+)</text>
        <dbReference type="Rhea" id="RHEA:38507"/>
        <dbReference type="ChEBI" id="CHEBI:15377"/>
        <dbReference type="ChEBI" id="CHEBI:15378"/>
        <dbReference type="ChEBI" id="CHEBI:25629"/>
        <dbReference type="ChEBI" id="CHEBI:52392"/>
        <dbReference type="ChEBI" id="CHEBI:75728"/>
    </reaction>
</comment>
<dbReference type="PANTHER" id="PTHR46118">
    <property type="entry name" value="PROTEIN ABHD11"/>
    <property type="match status" value="1"/>
</dbReference>
<proteinExistence type="inferred from homology"/>
<evidence type="ECO:0000256" key="4">
    <source>
        <dbReference type="ARBA" id="ARBA00042703"/>
    </source>
</evidence>
<evidence type="ECO:0000256" key="2">
    <source>
        <dbReference type="ARBA" id="ARBA00022801"/>
    </source>
</evidence>
<protein>
    <recommendedName>
        <fullName evidence="7">sn-1-specific diacylglycerol lipase ABHD11</fullName>
        <ecNumber evidence="3">3.1.1.116</ecNumber>
    </recommendedName>
    <alternativeName>
        <fullName evidence="4">Alpha/beta hydrolase domain-containing protein 11</fullName>
    </alternativeName>
</protein>
<dbReference type="FunFam" id="3.40.50.1820:FF:000039">
    <property type="entry name" value="Esterase ybfF"/>
    <property type="match status" value="1"/>
</dbReference>
<comment type="similarity">
    <text evidence="1">Belongs to the AB hydrolase superfamily.</text>
</comment>
<dbReference type="SUPFAM" id="SSF53474">
    <property type="entry name" value="alpha/beta-Hydrolases"/>
    <property type="match status" value="1"/>
</dbReference>
<dbReference type="GO" id="GO:0005739">
    <property type="term" value="C:mitochondrion"/>
    <property type="evidence" value="ECO:0007669"/>
    <property type="project" value="TreeGrafter"/>
</dbReference>
<evidence type="ECO:0000256" key="7">
    <source>
        <dbReference type="ARBA" id="ARBA00044064"/>
    </source>
</evidence>
<dbReference type="PRINTS" id="PR00111">
    <property type="entry name" value="ABHYDROLASE"/>
</dbReference>
<name>A0AA36BI12_OCTVU</name>
<dbReference type="Gene3D" id="3.40.50.1820">
    <property type="entry name" value="alpha/beta hydrolase"/>
    <property type="match status" value="1"/>
</dbReference>
<keyword evidence="14" id="KW-1185">Reference proteome</keyword>
<organism evidence="13 14">
    <name type="scientific">Octopus vulgaris</name>
    <name type="common">Common octopus</name>
    <dbReference type="NCBI Taxonomy" id="6645"/>
    <lineage>
        <taxon>Eukaryota</taxon>
        <taxon>Metazoa</taxon>
        <taxon>Spiralia</taxon>
        <taxon>Lophotrochozoa</taxon>
        <taxon>Mollusca</taxon>
        <taxon>Cephalopoda</taxon>
        <taxon>Coleoidea</taxon>
        <taxon>Octopodiformes</taxon>
        <taxon>Octopoda</taxon>
        <taxon>Incirrata</taxon>
        <taxon>Octopodidae</taxon>
        <taxon>Octopus</taxon>
    </lineage>
</organism>
<comment type="catalytic activity">
    <reaction evidence="9">
        <text>1,2-didecanoylglycerol + H2O = decanoylglycerol + decanoate + H(+)</text>
        <dbReference type="Rhea" id="RHEA:48596"/>
        <dbReference type="ChEBI" id="CHEBI:11152"/>
        <dbReference type="ChEBI" id="CHEBI:15377"/>
        <dbReference type="ChEBI" id="CHEBI:15378"/>
        <dbReference type="ChEBI" id="CHEBI:27689"/>
        <dbReference type="ChEBI" id="CHEBI:90605"/>
    </reaction>
</comment>
<dbReference type="InterPro" id="IPR000073">
    <property type="entry name" value="AB_hydrolase_1"/>
</dbReference>
<dbReference type="PRINTS" id="PR00412">
    <property type="entry name" value="EPOXHYDRLASE"/>
</dbReference>
<evidence type="ECO:0000256" key="3">
    <source>
        <dbReference type="ARBA" id="ARBA00026104"/>
    </source>
</evidence>